<proteinExistence type="predicted"/>
<evidence type="ECO:0000313" key="4">
    <source>
        <dbReference type="Proteomes" id="UP000363661"/>
    </source>
</evidence>
<name>A0A564UH31_9FIRM</name>
<dbReference type="GO" id="GO:0030313">
    <property type="term" value="C:cell envelope"/>
    <property type="evidence" value="ECO:0007669"/>
    <property type="project" value="UniProtKB-SubCell"/>
</dbReference>
<evidence type="ECO:0000256" key="2">
    <source>
        <dbReference type="SAM" id="MobiDB-lite"/>
    </source>
</evidence>
<evidence type="ECO:0000256" key="1">
    <source>
        <dbReference type="ARBA" id="ARBA00004196"/>
    </source>
</evidence>
<dbReference type="RefSeq" id="WP_144367687.1">
    <property type="nucleotide sequence ID" value="NZ_CABHNA010000086.1"/>
</dbReference>
<sequence>MWKKFVNNVLKDKKKRNGLLLVAALVILTFSTAVFFAMKNTGQLGPDQTQKEVTSDQVTKDTTDHEKDPEKDTQSEITSEQSTNQENSSSDQKKSNNSTANSKKNGTSKKSSSNSDKTAKNNEETKKPNLWDKIVDIITGNDDKNDKTKKQYKVTFNTEGGSELKSRKVEEGTLIGSLPTPYRENYIFVSWYYDKDRTKLASVKDPITSDITVYAEYAAQQPLEAVDTVNFASAEDVGTDFQIKLVSEDSTMDAASVRAAIDATNLTDPKQTDIIEVSGGAGSYTISGKNPVTEDGQMEPKPGFADGATYRIALNDSRLTFADQPETAREYNFTTAKEEVLNASLKDGIIYIPSKDVSNITNEGENVDTLSLALYEAETDGTLAPANLTQGQFDYTKDSLEVGDIVSIYNGLRPDERTLDTSDEENGDLAYIEITARNGNRYSYKNAAPEDVIFEPDVLPIPSDADQDEADDTITVDNTYLDFSSDVYANIDLDSQTTVDAGDFLMFYTGTFGKQSGEDAAQLESYAKIIDVQPKDEVTTIAYEEVSWEEVQEAMDIYAENTMSGEDMIEGVDTAELEAQIEQQALDSGFAEEAAQYLGSLALATENFTKLSENMNLEDYKVTLEDGSPVSPEELQLMASGFKAQCEMEDGYPKAKISVHPEHFGNAAGSAAKDKGLSVSLEVKANITIGKNGSSNQLKIEVSGKFVEEVGIDIGVRSKAIWKVWGIFPYIAEYRVTANVDVLNYTALEMNATMTTQSDDSTDNENYDKSVEIAQQIKELIDKSKDDGEDEDSEEKKNNLINRYSDMMNADSDWVRIVEQNIVQNKQQVPPPLPIIAISTEVNFVIKMDACMSIGFDFEYQTGKRYTYTVDVFAGAVSNDTVSLLEETYQFDFYAMGRLQVKAGLEFEFKIGLFSTDLDSVGFEAEAGAYTKLWGYFYYELHYAESSGRDQKYNGALLIDVGAYLELGFKAQAFSDTFQAECKLLDKEWSLWTIGRQDNVLDFATAEEEMPYIKLKQHVRDAVLPDSTFSMTYLDLKDGKEKQAVYDDEGNAKRQNFDIRMTNDKFTYDPKTNTVSVHPESGDKKLEGEMVITWIQYPMAFSSKPIQRTVSLYWDNLKDGYVIVPYTNGGTYLNIINAKFEAAIKQPADPERLGYDFAGWYKDEALTEAYEFPEKMPNTDVNIYAKWTPKTDIPYRVEYYQEQLRSGEYELVESDTLTGTTNSIVIPEAKEYIGYNTPAVQNLTVQADGSSVLRYYYSLQKHTVTFYSGEAGGEPVSYELKYGGKILAPMMAVKGYTFRGWDQEVVGTMGTENLYYTAQWTKDADTAYRVEYYVQGFDGRYKLQNIYEGLGFTKDEITAETLRDLVIEDETTAEQKFAVENGITFENMTVNGIACNTAVIEGSGKTVIKINYKREKHQVTFADGYDSGSGEKTTTQEALYGERVNIPNKMDRTGYTFAGWTVDGENTVTPSDKMSTEDIVYRALWTPNSYTLKFEKNNGTASGEMNPATFIYDSEQNLPANTFEADGYSFVGWSTSNTGKMQYEDGAAILNLTEKANEEITLYAVWELQSYTISYIGTELDGVINTNKTSYTVEDGKIDLMDPIRAGYTFTGWYDNESFTGEPVKAIEQGTLGDKIFYAKWEANTDTPYKVEHYIEKLEEPKNDQSAGDIQNPDEAEKPEKEYILAETEDLKGTTDSSVTPAVKDYPGFTAPETQTVTILADGSTYVRYEYSRNDVTITFDTDGGTLPAGTAEKMTGKYESMIELPVPVRSGYGFVGWYVDEDKFTGNTMPADDVTLKARWAAGQYGYTINYYLQDVDGSDHYTLRESVRGTAEMDSKIEGEIKEYAGFTAPEKAVKLKIGATDSKNVIDYKYTRNQYELSWDLNGGKAAEGYTEGKVYYDAPITAPTAVKPGYICRWNPELAFKMPAEDLAYKAEWSAENYKVTMEANGGKVTGEGELSTKTVAFDDSYGDLPELVKDGYTFDGWYTEAEGGIKITEKTKVSIQKDHTLYAHFTPITYTITYAGIDGAENSNPEQYNIESDLITLADAKMTGFTFKGWYAEKECVGDPIRVIPANSTGNLTFYAKWSENHYTVIFHSNDEKNYSKEQNFAYSENKAFVKNSFVREGYTFCGWAKEPKGEVIYTDQQTIGGLSDADNDTIDLYAVWTADTYSIIYENMENAVNADDNPTEFTLDNNLVTLHDPSKPGYTFDGWYADSSFTKRVSGAITLDVPHDWIFYAKWKANLYTITFDSCLGITVPTETQLMTYDTEDQLTLLSEMGKFKRPGYTFAGWSREEGGAVEFTDGQTVKNVAESGNITLYAVWDLNIYTIKYDLGAGGISHTNPETYSIESGDVKLENPEAKEGYQFLGWFEGETPVTEIVKGTQKDYELKAKWVQGGIYNLSFEGAEKTTLKDGSDGYLLTYKVTRTLAEGTSGTPNPQHVYYRTVNGTAYGSTVDIDIAGDKYHFKHAGGEDVYLTFGPEDTEKTFTIEEWGSYAGADGAASSNANYTSRFYNVELYKVVDTVGTCQGTLGESTSYKRILDAEAGFNVNDYYKQWYTYLWKTGDPEIKNSSYNDNPRFWMMSMTQTLEALNVNPLQRQYINNNATGAGFYMTADMLEVEDSWVWLRLYTAGTGYISEYVMDIVEGDWRLDVTFPYFGQKQKGVEFKYGKNKKKWGNTGTYNNSMVVNGSPAYACIRKDDQIQLELRTNGKKSNNWKLGTTDLHYKVLDTKAPEQIGLSSIALGKYAAGEQIGITVVYNEVINSVSDLGLSDIGIPITNVQYVAGEGTNALTFTATLTEDFEVTPDVNNAIKDMKPVTGTVKDVLGN</sequence>
<feature type="region of interest" description="Disordered" evidence="2">
    <location>
        <begin position="1658"/>
        <end position="1677"/>
    </location>
</feature>
<dbReference type="InterPro" id="IPR013378">
    <property type="entry name" value="InlB-like_B-rpt"/>
</dbReference>
<accession>A0A564UH31</accession>
<keyword evidence="4" id="KW-1185">Reference proteome</keyword>
<dbReference type="Gene3D" id="2.60.40.4270">
    <property type="entry name" value="Listeria-Bacteroides repeat domain"/>
    <property type="match status" value="12"/>
</dbReference>
<comment type="subcellular location">
    <subcellularLocation>
        <location evidence="1">Cell envelope</location>
    </subcellularLocation>
</comment>
<dbReference type="Proteomes" id="UP000363661">
    <property type="component" value="Unassembled WGS sequence"/>
</dbReference>
<dbReference type="Pfam" id="PF09479">
    <property type="entry name" value="Flg_new"/>
    <property type="match status" value="12"/>
</dbReference>
<dbReference type="InterPro" id="IPR042229">
    <property type="entry name" value="Listeria/Bacterioides_rpt_sf"/>
</dbReference>
<dbReference type="NCBIfam" id="TIGR02543">
    <property type="entry name" value="List_Bact_rpt"/>
    <property type="match status" value="8"/>
</dbReference>
<feature type="compositionally biased region" description="Basic and acidic residues" evidence="2">
    <location>
        <begin position="117"/>
        <end position="127"/>
    </location>
</feature>
<gene>
    <name evidence="3" type="primary">inlA</name>
    <name evidence="3" type="ORF">RTSSTS7063_02462</name>
</gene>
<feature type="compositionally biased region" description="Low complexity" evidence="2">
    <location>
        <begin position="78"/>
        <end position="116"/>
    </location>
</feature>
<organism evidence="3 4">
    <name type="scientific">[Ruminococcus] torques</name>
    <dbReference type="NCBI Taxonomy" id="33039"/>
    <lineage>
        <taxon>Bacteria</taxon>
        <taxon>Bacillati</taxon>
        <taxon>Bacillota</taxon>
        <taxon>Clostridia</taxon>
        <taxon>Lachnospirales</taxon>
        <taxon>Lachnospiraceae</taxon>
        <taxon>Mediterraneibacter</taxon>
    </lineage>
</organism>
<dbReference type="EMBL" id="CABHNA010000086">
    <property type="protein sequence ID" value="VUX18853.1"/>
    <property type="molecule type" value="Genomic_DNA"/>
</dbReference>
<reference evidence="3 4" key="1">
    <citation type="submission" date="2019-07" db="EMBL/GenBank/DDBJ databases">
        <authorList>
            <person name="Hibberd C M."/>
            <person name="Gehrig L. J."/>
            <person name="Chang H.-W."/>
            <person name="Venkatesh S."/>
        </authorList>
    </citation>
    <scope>NUCLEOTIDE SEQUENCE [LARGE SCALE GENOMIC DNA]</scope>
    <source>
        <strain evidence="3">Ruminococcus_torques_SSTS_Bg7063</strain>
    </source>
</reference>
<evidence type="ECO:0000313" key="3">
    <source>
        <dbReference type="EMBL" id="VUX18853.1"/>
    </source>
</evidence>
<protein>
    <submittedName>
        <fullName evidence="3">Internalin-A</fullName>
    </submittedName>
</protein>
<feature type="compositionally biased region" description="Basic and acidic residues" evidence="2">
    <location>
        <begin position="49"/>
        <end position="74"/>
    </location>
</feature>
<feature type="region of interest" description="Disordered" evidence="2">
    <location>
        <begin position="42"/>
        <end position="127"/>
    </location>
</feature>